<evidence type="ECO:0000313" key="9">
    <source>
        <dbReference type="EMBL" id="SDG67863.1"/>
    </source>
</evidence>
<dbReference type="EMBL" id="FNCN01000006">
    <property type="protein sequence ID" value="SDG67863.1"/>
    <property type="molecule type" value="Genomic_DNA"/>
</dbReference>
<keyword evidence="2" id="KW-1003">Cell membrane</keyword>
<gene>
    <name evidence="9" type="ORF">SAMN05421505_106231</name>
</gene>
<keyword evidence="10" id="KW-1185">Reference proteome</keyword>
<dbReference type="GO" id="GO:0005886">
    <property type="term" value="C:plasma membrane"/>
    <property type="evidence" value="ECO:0007669"/>
    <property type="project" value="UniProtKB-SubCell"/>
</dbReference>
<feature type="chain" id="PRO_5039583271" evidence="7">
    <location>
        <begin position="25"/>
        <end position="356"/>
    </location>
</feature>
<proteinExistence type="predicted"/>
<reference evidence="9 10" key="1">
    <citation type="submission" date="2016-10" db="EMBL/GenBank/DDBJ databases">
        <authorList>
            <person name="de Groot N.N."/>
        </authorList>
    </citation>
    <scope>NUCLEOTIDE SEQUENCE [LARGE SCALE GENOMIC DNA]</scope>
    <source>
        <strain evidence="9 10">CPCC 201354</strain>
    </source>
</reference>
<evidence type="ECO:0000256" key="5">
    <source>
        <dbReference type="ARBA" id="ARBA00023288"/>
    </source>
</evidence>
<dbReference type="STRING" id="504805.SAMN05421505_106231"/>
<name>A0A1G7W7I0_9ACTN</name>
<keyword evidence="5" id="KW-0449">Lipoprotein</keyword>
<dbReference type="PROSITE" id="PS51257">
    <property type="entry name" value="PROKAR_LIPOPROTEIN"/>
    <property type="match status" value="1"/>
</dbReference>
<evidence type="ECO:0000256" key="3">
    <source>
        <dbReference type="ARBA" id="ARBA00022729"/>
    </source>
</evidence>
<keyword evidence="4" id="KW-0472">Membrane</keyword>
<comment type="subcellular location">
    <subcellularLocation>
        <location evidence="1">Cell membrane</location>
    </subcellularLocation>
</comment>
<feature type="signal peptide" evidence="7">
    <location>
        <begin position="1"/>
        <end position="24"/>
    </location>
</feature>
<dbReference type="CDD" id="cd06354">
    <property type="entry name" value="PBP1_PrnA-like"/>
    <property type="match status" value="1"/>
</dbReference>
<dbReference type="AlphaFoldDB" id="A0A1G7W7I0"/>
<sequence length="356" mass="36232">MLRNRVGRMAAGVLAGAMVTVGVAACGGDSTTATPAEGGSSAAAPTGAKVGLAYDIGGRGDQSFNDSAAAGLDKAKSELKLPDPRELTASPGETEAQKEERLRLLATSGYNPVVAVGFAYSGPVKKVAAEFPDVKFAIVDDAAATGPNISNLVFAEHEGSFLVGAAAALKSTKNNVGFVGGVQVPLIQKFEAGFAAGAKAVNKDITIQSKYLSQPPEFTGFNDPAKGKTVAEGMIDAGADVVYHAAGGSGSGVFEAAKAGKAQAIGVDADQALTADAAVKDVVMTSMLKKLDVAVYDFLKSFAAGTVKPGTTVYDLKVAGVDYSVTGGKVDDIKDKLEEYKQKIVSGEIKVPETTS</sequence>
<organism evidence="9 10">
    <name type="scientific">Sinosporangium album</name>
    <dbReference type="NCBI Taxonomy" id="504805"/>
    <lineage>
        <taxon>Bacteria</taxon>
        <taxon>Bacillati</taxon>
        <taxon>Actinomycetota</taxon>
        <taxon>Actinomycetes</taxon>
        <taxon>Streptosporangiales</taxon>
        <taxon>Streptosporangiaceae</taxon>
        <taxon>Sinosporangium</taxon>
    </lineage>
</organism>
<evidence type="ECO:0000256" key="6">
    <source>
        <dbReference type="SAM" id="MobiDB-lite"/>
    </source>
</evidence>
<feature type="region of interest" description="Disordered" evidence="6">
    <location>
        <begin position="75"/>
        <end position="99"/>
    </location>
</feature>
<dbReference type="InterPro" id="IPR003760">
    <property type="entry name" value="PnrA-like"/>
</dbReference>
<feature type="domain" description="ABC transporter substrate-binding protein PnrA-like" evidence="8">
    <location>
        <begin position="55"/>
        <end position="354"/>
    </location>
</feature>
<protein>
    <submittedName>
        <fullName evidence="9">Basic membrane protein A</fullName>
    </submittedName>
</protein>
<accession>A0A1G7W7I0</accession>
<dbReference type="Proteomes" id="UP000198923">
    <property type="component" value="Unassembled WGS sequence"/>
</dbReference>
<dbReference type="Pfam" id="PF02608">
    <property type="entry name" value="Bmp"/>
    <property type="match status" value="1"/>
</dbReference>
<evidence type="ECO:0000256" key="4">
    <source>
        <dbReference type="ARBA" id="ARBA00023136"/>
    </source>
</evidence>
<dbReference type="PANTHER" id="PTHR34296">
    <property type="entry name" value="TRANSCRIPTIONAL ACTIVATOR PROTEIN MED"/>
    <property type="match status" value="1"/>
</dbReference>
<dbReference type="InterPro" id="IPR050957">
    <property type="entry name" value="BMP_lipoprotein"/>
</dbReference>
<dbReference type="PANTHER" id="PTHR34296:SF2">
    <property type="entry name" value="ABC TRANSPORTER GUANOSINE-BINDING PROTEIN NUPN"/>
    <property type="match status" value="1"/>
</dbReference>
<dbReference type="Gene3D" id="3.40.50.2300">
    <property type="match status" value="2"/>
</dbReference>
<keyword evidence="3 7" id="KW-0732">Signal</keyword>
<evidence type="ECO:0000259" key="8">
    <source>
        <dbReference type="Pfam" id="PF02608"/>
    </source>
</evidence>
<evidence type="ECO:0000256" key="2">
    <source>
        <dbReference type="ARBA" id="ARBA00022475"/>
    </source>
</evidence>
<evidence type="ECO:0000256" key="1">
    <source>
        <dbReference type="ARBA" id="ARBA00004236"/>
    </source>
</evidence>
<evidence type="ECO:0000256" key="7">
    <source>
        <dbReference type="SAM" id="SignalP"/>
    </source>
</evidence>
<dbReference type="RefSeq" id="WP_218125677.1">
    <property type="nucleotide sequence ID" value="NZ_FNCN01000006.1"/>
</dbReference>
<evidence type="ECO:0000313" key="10">
    <source>
        <dbReference type="Proteomes" id="UP000198923"/>
    </source>
</evidence>
<feature type="compositionally biased region" description="Basic and acidic residues" evidence="6">
    <location>
        <begin position="75"/>
        <end position="86"/>
    </location>
</feature>